<evidence type="ECO:0000256" key="4">
    <source>
        <dbReference type="ARBA" id="ARBA00022989"/>
    </source>
</evidence>
<dbReference type="AlphaFoldDB" id="A0A5C8NW34"/>
<dbReference type="PANTHER" id="PTHR32322:SF2">
    <property type="entry name" value="EAMA DOMAIN-CONTAINING PROTEIN"/>
    <property type="match status" value="1"/>
</dbReference>
<name>A0A5C8NW34_9BURK</name>
<feature type="domain" description="EamA" evidence="7">
    <location>
        <begin position="15"/>
        <end position="142"/>
    </location>
</feature>
<dbReference type="InterPro" id="IPR037185">
    <property type="entry name" value="EmrE-like"/>
</dbReference>
<dbReference type="PANTHER" id="PTHR32322">
    <property type="entry name" value="INNER MEMBRANE TRANSPORTER"/>
    <property type="match status" value="1"/>
</dbReference>
<evidence type="ECO:0000313" key="9">
    <source>
        <dbReference type="Proteomes" id="UP000321548"/>
    </source>
</evidence>
<reference evidence="8 9" key="1">
    <citation type="submission" date="2019-06" db="EMBL/GenBank/DDBJ databases">
        <title>Quisquiliibacterium sp. nov., isolated from a maize field.</title>
        <authorList>
            <person name="Lin S.-Y."/>
            <person name="Tsai C.-F."/>
            <person name="Young C.-C."/>
        </authorList>
    </citation>
    <scope>NUCLEOTIDE SEQUENCE [LARGE SCALE GENOMIC DNA]</scope>
    <source>
        <strain evidence="8 9">CC-CFT501</strain>
    </source>
</reference>
<protein>
    <submittedName>
        <fullName evidence="8">DMT family transporter</fullName>
    </submittedName>
</protein>
<feature type="transmembrane region" description="Helical" evidence="6">
    <location>
        <begin position="42"/>
        <end position="61"/>
    </location>
</feature>
<feature type="transmembrane region" description="Helical" evidence="6">
    <location>
        <begin position="100"/>
        <end position="119"/>
    </location>
</feature>
<dbReference type="GO" id="GO:0016020">
    <property type="term" value="C:membrane"/>
    <property type="evidence" value="ECO:0007669"/>
    <property type="project" value="UniProtKB-SubCell"/>
</dbReference>
<evidence type="ECO:0000256" key="6">
    <source>
        <dbReference type="SAM" id="Phobius"/>
    </source>
</evidence>
<dbReference type="InterPro" id="IPR000620">
    <property type="entry name" value="EamA_dom"/>
</dbReference>
<feature type="transmembrane region" description="Helical" evidence="6">
    <location>
        <begin position="250"/>
        <end position="270"/>
    </location>
</feature>
<dbReference type="SUPFAM" id="SSF103481">
    <property type="entry name" value="Multidrug resistance efflux transporter EmrE"/>
    <property type="match status" value="2"/>
</dbReference>
<feature type="transmembrane region" description="Helical" evidence="6">
    <location>
        <begin position="9"/>
        <end position="30"/>
    </location>
</feature>
<dbReference type="Proteomes" id="UP000321548">
    <property type="component" value="Unassembled WGS sequence"/>
</dbReference>
<accession>A0A5C8NW34</accession>
<evidence type="ECO:0000256" key="2">
    <source>
        <dbReference type="ARBA" id="ARBA00007362"/>
    </source>
</evidence>
<proteinExistence type="inferred from homology"/>
<comment type="subcellular location">
    <subcellularLocation>
        <location evidence="1">Membrane</location>
        <topology evidence="1">Multi-pass membrane protein</topology>
    </subcellularLocation>
</comment>
<keyword evidence="3 6" id="KW-0812">Transmembrane</keyword>
<feature type="transmembrane region" description="Helical" evidence="6">
    <location>
        <begin position="155"/>
        <end position="174"/>
    </location>
</feature>
<dbReference type="InterPro" id="IPR050638">
    <property type="entry name" value="AA-Vitamin_Transporters"/>
</dbReference>
<evidence type="ECO:0000256" key="1">
    <source>
        <dbReference type="ARBA" id="ARBA00004141"/>
    </source>
</evidence>
<feature type="transmembrane region" description="Helical" evidence="6">
    <location>
        <begin position="276"/>
        <end position="294"/>
    </location>
</feature>
<evidence type="ECO:0000256" key="3">
    <source>
        <dbReference type="ARBA" id="ARBA00022692"/>
    </source>
</evidence>
<keyword evidence="4 6" id="KW-1133">Transmembrane helix</keyword>
<evidence type="ECO:0000256" key="5">
    <source>
        <dbReference type="ARBA" id="ARBA00023136"/>
    </source>
</evidence>
<organism evidence="8 9">
    <name type="scientific">Zeimonas arvi</name>
    <dbReference type="NCBI Taxonomy" id="2498847"/>
    <lineage>
        <taxon>Bacteria</taxon>
        <taxon>Pseudomonadati</taxon>
        <taxon>Pseudomonadota</taxon>
        <taxon>Betaproteobacteria</taxon>
        <taxon>Burkholderiales</taxon>
        <taxon>Burkholderiaceae</taxon>
        <taxon>Zeimonas</taxon>
    </lineage>
</organism>
<gene>
    <name evidence="8" type="ORF">FHP08_11590</name>
</gene>
<comment type="similarity">
    <text evidence="2">Belongs to the EamA transporter family.</text>
</comment>
<keyword evidence="9" id="KW-1185">Reference proteome</keyword>
<feature type="transmembrane region" description="Helical" evidence="6">
    <location>
        <begin position="219"/>
        <end position="238"/>
    </location>
</feature>
<feature type="transmembrane region" description="Helical" evidence="6">
    <location>
        <begin position="73"/>
        <end position="94"/>
    </location>
</feature>
<feature type="transmembrane region" description="Helical" evidence="6">
    <location>
        <begin position="186"/>
        <end position="213"/>
    </location>
</feature>
<feature type="transmembrane region" description="Helical" evidence="6">
    <location>
        <begin position="126"/>
        <end position="143"/>
    </location>
</feature>
<sequence length="301" mass="30910">MAANGKPEAAFLLPVALLVFNAFIWGVSWWPFRQLNALGLHSLWATGFAFAFATLLITLWRPGAWRALAARPGLAWLVLASGVTNVAFSWGVMIGEVVRVVLLFYLMPVWAALLARWLLGERITAAILGRIVLALAGAAIVLYQPGMGLPLPSGLADWLGLSGGVAFATVNVLLRRNAAASDEARTLALFVGGGAVALPLAALLASSGAIAAVPAPAPAWIAGAAALALALLAGNVALQHAAARLPASVTALVMLSEIVFAALSSVWLGGEPLEPRTLAGGAMIVLAAALAAVLQRGRIGD</sequence>
<dbReference type="OrthoDB" id="5295396at2"/>
<comment type="caution">
    <text evidence="8">The sequence shown here is derived from an EMBL/GenBank/DDBJ whole genome shotgun (WGS) entry which is preliminary data.</text>
</comment>
<dbReference type="Pfam" id="PF00892">
    <property type="entry name" value="EamA"/>
    <property type="match status" value="1"/>
</dbReference>
<dbReference type="EMBL" id="VDUY01000004">
    <property type="protein sequence ID" value="TXL65416.1"/>
    <property type="molecule type" value="Genomic_DNA"/>
</dbReference>
<evidence type="ECO:0000313" key="8">
    <source>
        <dbReference type="EMBL" id="TXL65416.1"/>
    </source>
</evidence>
<evidence type="ECO:0000259" key="7">
    <source>
        <dbReference type="Pfam" id="PF00892"/>
    </source>
</evidence>
<keyword evidence="5 6" id="KW-0472">Membrane</keyword>